<gene>
    <name evidence="2" type="ORF">GCM10023168_26220</name>
</gene>
<keyword evidence="1" id="KW-1133">Transmembrane helix</keyword>
<feature type="transmembrane region" description="Helical" evidence="1">
    <location>
        <begin position="6"/>
        <end position="28"/>
    </location>
</feature>
<evidence type="ECO:0000313" key="2">
    <source>
        <dbReference type="EMBL" id="GAA4408576.1"/>
    </source>
</evidence>
<keyword evidence="1" id="KW-0472">Membrane</keyword>
<evidence type="ECO:0008006" key="4">
    <source>
        <dbReference type="Google" id="ProtNLM"/>
    </source>
</evidence>
<evidence type="ECO:0000313" key="3">
    <source>
        <dbReference type="Proteomes" id="UP001500945"/>
    </source>
</evidence>
<feature type="transmembrane region" description="Helical" evidence="1">
    <location>
        <begin position="193"/>
        <end position="215"/>
    </location>
</feature>
<feature type="transmembrane region" description="Helical" evidence="1">
    <location>
        <begin position="311"/>
        <end position="330"/>
    </location>
</feature>
<reference evidence="3" key="1">
    <citation type="journal article" date="2019" name="Int. J. Syst. Evol. Microbiol.">
        <title>The Global Catalogue of Microorganisms (GCM) 10K type strain sequencing project: providing services to taxonomists for standard genome sequencing and annotation.</title>
        <authorList>
            <consortium name="The Broad Institute Genomics Platform"/>
            <consortium name="The Broad Institute Genome Sequencing Center for Infectious Disease"/>
            <person name="Wu L."/>
            <person name="Ma J."/>
        </authorList>
    </citation>
    <scope>NUCLEOTIDE SEQUENCE [LARGE SCALE GENOMIC DNA]</scope>
    <source>
        <strain evidence="3">JCM 17809</strain>
    </source>
</reference>
<sequence length="438" mass="45693">MGELVVAGWVVLISTFLVIGADLMWVVAMGDHIRREGMVPDGIPFATAPQQHWANPVVLAQVTSSLVAGRGDLALPAIHLILVATVLVILLVEARRMGAREARSALTLSLVVIGASSAFVVIRYPAISLLPFVVLLLLIRLADAGRSSYLVWAVPPLMILWGNLHGGVLVGLAVLGVYALLGRGVPAIRRAGAGAVSLLALVLTPAGLDTPGYYLSALSNEAAVQRVGLWAPPSLSNPLDVAMILVATLLLLLAARRLTVWEWAVALCLTAGTVSAARHGVWLILFLAPLAAVGGAREGAPGSAPGRPHTVLAVALAGVTAAAVLLQLAARECALRPPGAEVVSVIVERGGPDPVVLAKEPDAETFAAAGLTVWASNPIDAFQRGTQREFLDFLDGCRIPTGVYDVVVVDVTCSSAFEEVGWRVTHNTGRLVVLQLPG</sequence>
<evidence type="ECO:0000256" key="1">
    <source>
        <dbReference type="SAM" id="Phobius"/>
    </source>
</evidence>
<feature type="transmembrane region" description="Helical" evidence="1">
    <location>
        <begin position="267"/>
        <end position="291"/>
    </location>
</feature>
<feature type="transmembrane region" description="Helical" evidence="1">
    <location>
        <begin position="235"/>
        <end position="255"/>
    </location>
</feature>
<name>A0ABP8KJE2_9MICO</name>
<dbReference type="Proteomes" id="UP001500945">
    <property type="component" value="Unassembled WGS sequence"/>
</dbReference>
<organism evidence="2 3">
    <name type="scientific">Fodinibacter luteus</name>
    <dbReference type="NCBI Taxonomy" id="552064"/>
    <lineage>
        <taxon>Bacteria</taxon>
        <taxon>Bacillati</taxon>
        <taxon>Actinomycetota</taxon>
        <taxon>Actinomycetes</taxon>
        <taxon>Micrococcales</taxon>
        <taxon>Intrasporangiaceae</taxon>
        <taxon>Fodinibacter (ex Wang et al. 2009)</taxon>
    </lineage>
</organism>
<feature type="transmembrane region" description="Helical" evidence="1">
    <location>
        <begin position="73"/>
        <end position="92"/>
    </location>
</feature>
<feature type="transmembrane region" description="Helical" evidence="1">
    <location>
        <begin position="104"/>
        <end position="122"/>
    </location>
</feature>
<keyword evidence="1" id="KW-0812">Transmembrane</keyword>
<comment type="caution">
    <text evidence="2">The sequence shown here is derived from an EMBL/GenBank/DDBJ whole genome shotgun (WGS) entry which is preliminary data.</text>
</comment>
<accession>A0ABP8KJE2</accession>
<keyword evidence="3" id="KW-1185">Reference proteome</keyword>
<proteinExistence type="predicted"/>
<protein>
    <recommendedName>
        <fullName evidence="4">Glycosyltransferase RgtA/B/C/D-like domain-containing protein</fullName>
    </recommendedName>
</protein>
<feature type="transmembrane region" description="Helical" evidence="1">
    <location>
        <begin position="158"/>
        <end position="181"/>
    </location>
</feature>
<dbReference type="EMBL" id="BAABGM010000015">
    <property type="protein sequence ID" value="GAA4408576.1"/>
    <property type="molecule type" value="Genomic_DNA"/>
</dbReference>